<dbReference type="AlphaFoldDB" id="A0A1J7IWI3"/>
<dbReference type="Proteomes" id="UP000182658">
    <property type="component" value="Unassembled WGS sequence"/>
</dbReference>
<gene>
    <name evidence="1" type="ORF">CONLIGDRAFT_667694</name>
</gene>
<evidence type="ECO:0000313" key="2">
    <source>
        <dbReference type="Proteomes" id="UP000182658"/>
    </source>
</evidence>
<name>A0A1J7IWI3_9PEZI</name>
<keyword evidence="2" id="KW-1185">Reference proteome</keyword>
<reference evidence="1 2" key="1">
    <citation type="submission" date="2016-10" db="EMBL/GenBank/DDBJ databases">
        <title>Draft genome sequence of Coniochaeta ligniaria NRRL30616, a lignocellulolytic fungus for bioabatement of inhibitors in plant biomass hydrolysates.</title>
        <authorList>
            <consortium name="DOE Joint Genome Institute"/>
            <person name="Jimenez D.J."/>
            <person name="Hector R.E."/>
            <person name="Riley R."/>
            <person name="Sun H."/>
            <person name="Grigoriev I.V."/>
            <person name="Van Elsas J.D."/>
            <person name="Nichols N.N."/>
        </authorList>
    </citation>
    <scope>NUCLEOTIDE SEQUENCE [LARGE SCALE GENOMIC DNA]</scope>
    <source>
        <strain evidence="1 2">NRRL 30616</strain>
    </source>
</reference>
<dbReference type="InParanoid" id="A0A1J7IWI3"/>
<protein>
    <submittedName>
        <fullName evidence="1">Uncharacterized protein</fullName>
    </submittedName>
</protein>
<sequence length="103" mass="11515">MRTNGLKTGRRPVGLPLRAIDDFSQQPQAPTGYRRTGYGYPRLVLPYFFATLAMSLTLASSTDHQRGVCYSCYSTEKHAAGTHDEDCALGKIADKPSRNYDRR</sequence>
<accession>A0A1J7IWI3</accession>
<evidence type="ECO:0000313" key="1">
    <source>
        <dbReference type="EMBL" id="OIW31862.1"/>
    </source>
</evidence>
<dbReference type="EMBL" id="KV875095">
    <property type="protein sequence ID" value="OIW31862.1"/>
    <property type="molecule type" value="Genomic_DNA"/>
</dbReference>
<proteinExistence type="predicted"/>
<organism evidence="1 2">
    <name type="scientific">Coniochaeta ligniaria NRRL 30616</name>
    <dbReference type="NCBI Taxonomy" id="1408157"/>
    <lineage>
        <taxon>Eukaryota</taxon>
        <taxon>Fungi</taxon>
        <taxon>Dikarya</taxon>
        <taxon>Ascomycota</taxon>
        <taxon>Pezizomycotina</taxon>
        <taxon>Sordariomycetes</taxon>
        <taxon>Sordariomycetidae</taxon>
        <taxon>Coniochaetales</taxon>
        <taxon>Coniochaetaceae</taxon>
        <taxon>Coniochaeta</taxon>
    </lineage>
</organism>